<dbReference type="VEuPathDB" id="VectorBase:AFAF019155"/>
<evidence type="ECO:0000313" key="3">
    <source>
        <dbReference type="EnsemblMetazoa" id="AFAF019155-PA"/>
    </source>
</evidence>
<dbReference type="InterPro" id="IPR012942">
    <property type="entry name" value="SRR1-like"/>
</dbReference>
<dbReference type="EnsemblMetazoa" id="AFAF019155-RA">
    <property type="protein sequence ID" value="AFAF019155-PA"/>
    <property type="gene ID" value="AFAF019155"/>
</dbReference>
<sequence length="281" mass="32259">MSSVELVAEELEFKLIVSKKGKHRPKSKPPPAFHQLLEKPECNERIEICQQTVITQLRSAESDLLQSQFFRECFENIQSVLVGVENVVCLGLGSFHECTIARYQLAFIRCLRNEAKLTVGTKFFDPVFNRAEIDILQTLGETVLEENLEGKYCADRKTLFFLPHCPKQIVNNLLWKNWHPKRLANVVLLCNSFSSVVNNNPERLLRNSAGYILRAVDLFQEKPVTNNFRFGDIFNDTSLHYLKEIEAIAPTVDWNCAEEPTYAAEDLELISKQVLEKLELN</sequence>
<dbReference type="PANTHER" id="PTHR28626:SF3">
    <property type="entry name" value="SRR1-LIKE PROTEIN"/>
    <property type="match status" value="1"/>
</dbReference>
<dbReference type="EMBL" id="AXCN02001467">
    <property type="status" value="NOT_ANNOTATED_CDS"/>
    <property type="molecule type" value="Genomic_DNA"/>
</dbReference>
<dbReference type="GO" id="GO:0005737">
    <property type="term" value="C:cytoplasm"/>
    <property type="evidence" value="ECO:0007669"/>
    <property type="project" value="TreeGrafter"/>
</dbReference>
<keyword evidence="4" id="KW-1185">Reference proteome</keyword>
<protein>
    <recommendedName>
        <fullName evidence="2">SRR1-like domain-containing protein</fullName>
    </recommendedName>
</protein>
<reference evidence="4" key="1">
    <citation type="submission" date="2014-01" db="EMBL/GenBank/DDBJ databases">
        <title>The Genome Sequence of Anopheles farauti FAR1 (V2).</title>
        <authorList>
            <consortium name="The Broad Institute Genomics Platform"/>
            <person name="Neafsey D.E."/>
            <person name="Besansky N."/>
            <person name="Howell P."/>
            <person name="Walton C."/>
            <person name="Young S.K."/>
            <person name="Zeng Q."/>
            <person name="Gargeya S."/>
            <person name="Fitzgerald M."/>
            <person name="Haas B."/>
            <person name="Abouelleil A."/>
            <person name="Allen A.W."/>
            <person name="Alvarado L."/>
            <person name="Arachchi H.M."/>
            <person name="Berlin A.M."/>
            <person name="Chapman S.B."/>
            <person name="Gainer-Dewar J."/>
            <person name="Goldberg J."/>
            <person name="Griggs A."/>
            <person name="Gujja S."/>
            <person name="Hansen M."/>
            <person name="Howarth C."/>
            <person name="Imamovic A."/>
            <person name="Ireland A."/>
            <person name="Larimer J."/>
            <person name="McCowan C."/>
            <person name="Murphy C."/>
            <person name="Pearson M."/>
            <person name="Poon T.W."/>
            <person name="Priest M."/>
            <person name="Roberts A."/>
            <person name="Saif S."/>
            <person name="Shea T."/>
            <person name="Sisk P."/>
            <person name="Sykes S."/>
            <person name="Wortman J."/>
            <person name="Nusbaum C."/>
            <person name="Birren B."/>
        </authorList>
    </citation>
    <scope>NUCLEOTIDE SEQUENCE [LARGE SCALE GENOMIC DNA]</scope>
    <source>
        <strain evidence="4">FAR1</strain>
    </source>
</reference>
<reference evidence="3" key="2">
    <citation type="submission" date="2020-05" db="UniProtKB">
        <authorList>
            <consortium name="EnsemblMetazoa"/>
        </authorList>
    </citation>
    <scope>IDENTIFICATION</scope>
    <source>
        <strain evidence="3">FAR1</strain>
    </source>
</reference>
<organism evidence="3 4">
    <name type="scientific">Anopheles farauti</name>
    <dbReference type="NCBI Taxonomy" id="69004"/>
    <lineage>
        <taxon>Eukaryota</taxon>
        <taxon>Metazoa</taxon>
        <taxon>Ecdysozoa</taxon>
        <taxon>Arthropoda</taxon>
        <taxon>Hexapoda</taxon>
        <taxon>Insecta</taxon>
        <taxon>Pterygota</taxon>
        <taxon>Neoptera</taxon>
        <taxon>Endopterygota</taxon>
        <taxon>Diptera</taxon>
        <taxon>Nematocera</taxon>
        <taxon>Culicoidea</taxon>
        <taxon>Culicidae</taxon>
        <taxon>Anophelinae</taxon>
        <taxon>Anopheles</taxon>
    </lineage>
</organism>
<accession>A0A182QY20</accession>
<dbReference type="GO" id="GO:0005634">
    <property type="term" value="C:nucleus"/>
    <property type="evidence" value="ECO:0007669"/>
    <property type="project" value="TreeGrafter"/>
</dbReference>
<dbReference type="Proteomes" id="UP000075886">
    <property type="component" value="Unassembled WGS sequence"/>
</dbReference>
<evidence type="ECO:0000313" key="4">
    <source>
        <dbReference type="Proteomes" id="UP000075886"/>
    </source>
</evidence>
<dbReference type="Pfam" id="PF07985">
    <property type="entry name" value="SRR1"/>
    <property type="match status" value="1"/>
</dbReference>
<proteinExistence type="inferred from homology"/>
<feature type="domain" description="SRR1-like" evidence="2">
    <location>
        <begin position="80"/>
        <end position="241"/>
    </location>
</feature>
<comment type="similarity">
    <text evidence="1">Belongs to the SRR1 family.</text>
</comment>
<name>A0A182QY20_9DIPT</name>
<dbReference type="PANTHER" id="PTHR28626">
    <property type="entry name" value="SRR1-LIKE PROTEIN"/>
    <property type="match status" value="1"/>
</dbReference>
<dbReference type="InterPro" id="IPR040044">
    <property type="entry name" value="SRR1L"/>
</dbReference>
<evidence type="ECO:0000256" key="1">
    <source>
        <dbReference type="ARBA" id="ARBA00009856"/>
    </source>
</evidence>
<dbReference type="AlphaFoldDB" id="A0A182QY20"/>
<evidence type="ECO:0000259" key="2">
    <source>
        <dbReference type="Pfam" id="PF07985"/>
    </source>
</evidence>